<feature type="transmembrane region" description="Helical" evidence="7">
    <location>
        <begin position="139"/>
        <end position="156"/>
    </location>
</feature>
<dbReference type="InterPro" id="IPR003362">
    <property type="entry name" value="Bact_transf"/>
</dbReference>
<dbReference type="InterPro" id="IPR036291">
    <property type="entry name" value="NAD(P)-bd_dom_sf"/>
</dbReference>
<proteinExistence type="inferred from homology"/>
<dbReference type="PANTHER" id="PTHR30576">
    <property type="entry name" value="COLANIC BIOSYNTHESIS UDP-GLUCOSE LIPID CARRIER TRANSFERASE"/>
    <property type="match status" value="1"/>
</dbReference>
<dbReference type="eggNOG" id="COG2148">
    <property type="taxonomic scope" value="Bacteria"/>
</dbReference>
<evidence type="ECO:0000256" key="2">
    <source>
        <dbReference type="ARBA" id="ARBA00006464"/>
    </source>
</evidence>
<accession>E8X7T4</accession>
<dbReference type="InterPro" id="IPR017475">
    <property type="entry name" value="EPS_sugar_tfrase"/>
</dbReference>
<dbReference type="Gene3D" id="3.40.50.720">
    <property type="entry name" value="NAD(P)-binding Rossmann-like Domain"/>
    <property type="match status" value="1"/>
</dbReference>
<feature type="domain" description="Bacterial sugar transferase" evidence="8">
    <location>
        <begin position="307"/>
        <end position="496"/>
    </location>
</feature>
<feature type="transmembrane region" description="Helical" evidence="7">
    <location>
        <begin position="115"/>
        <end position="133"/>
    </location>
</feature>
<evidence type="ECO:0000256" key="4">
    <source>
        <dbReference type="ARBA" id="ARBA00022692"/>
    </source>
</evidence>
<keyword evidence="3 9" id="KW-0808">Transferase</keyword>
<evidence type="ECO:0000256" key="3">
    <source>
        <dbReference type="ARBA" id="ARBA00022679"/>
    </source>
</evidence>
<comment type="similarity">
    <text evidence="2">Belongs to the bacterial sugar transferase family.</text>
</comment>
<keyword evidence="5 7" id="KW-1133">Transmembrane helix</keyword>
<reference evidence="10" key="1">
    <citation type="submission" date="2011-01" db="EMBL/GenBank/DDBJ databases">
        <title>Complete sequence of plasmid4 of Acidobacterium sp. MP5ACTX9.</title>
        <authorList>
            <consortium name="US DOE Joint Genome Institute"/>
            <person name="Lucas S."/>
            <person name="Copeland A."/>
            <person name="Lapidus A."/>
            <person name="Cheng J.-F."/>
            <person name="Goodwin L."/>
            <person name="Pitluck S."/>
            <person name="Teshima H."/>
            <person name="Detter J.C."/>
            <person name="Han C."/>
            <person name="Tapia R."/>
            <person name="Land M."/>
            <person name="Hauser L."/>
            <person name="Kyrpides N."/>
            <person name="Ivanova N."/>
            <person name="Ovchinnikova G."/>
            <person name="Pagani I."/>
            <person name="Rawat S.R."/>
            <person name="Mannisto M."/>
            <person name="Haggblom M.M."/>
            <person name="Woyke T."/>
        </authorList>
    </citation>
    <scope>NUCLEOTIDE SEQUENCE [LARGE SCALE GENOMIC DNA]</scope>
    <source>
        <strain evidence="10">MP5ACTX9</strain>
        <plasmid evidence="10">Plasmid pACIX904</plasmid>
    </source>
</reference>
<evidence type="ECO:0000313" key="10">
    <source>
        <dbReference type="Proteomes" id="UP000000343"/>
    </source>
</evidence>
<sequence length="501" mass="56562">MNWCLGASLAEWTELDNTVSLCALSRMGSGGKAVIQRSTCNVGLAALDGLVALIITVSAIVYSNYSLAGFHGLISRPINVVDAVFGLSFIVLWQYCFSVLQLYDRFATIPSRMAAILKGVLVMAVPVMFHLGFFHPRLLRFQTVILTVAALFAFEVDRIGFRELVVSWVASRNPQHILIIGSGRRAGKAWREIRTRYHSSTKVFGFVDDRDPSEMAPDIADRYLGRIDDLDELLLRLTADILIIAMPIQSCYPEMQRAVTMAEKVGVQVIYLQDIYATTHKNEQPNRQLFQELFPRHENYVMRLAVKRVVDIVLSALGLLLLSPLFVCVFVAVKMTSRGPAFFKQNRFGYRRRLFPMIKFRSMVIDAEQRMAALENANEAGGPIFKIKNDPRVTPLGRFLRSTSIDELPQLWNVLRGDMSLVGPRPMSVRDVSLFSEATLMRRFSVKPGITGLWQVNGRSHVGFDKWIELDVRYIEHWSLLLDMKILLQTVTTVLKRSGAA</sequence>
<evidence type="ECO:0000256" key="6">
    <source>
        <dbReference type="ARBA" id="ARBA00023136"/>
    </source>
</evidence>
<keyword evidence="10" id="KW-1185">Reference proteome</keyword>
<dbReference type="NCBIfam" id="TIGR03025">
    <property type="entry name" value="EPS_sugtrans"/>
    <property type="match status" value="1"/>
</dbReference>
<evidence type="ECO:0000256" key="7">
    <source>
        <dbReference type="SAM" id="Phobius"/>
    </source>
</evidence>
<dbReference type="PaxDb" id="1198114-AciX9_4588"/>
<dbReference type="Proteomes" id="UP000000343">
    <property type="component" value="Plasmid pACIX904"/>
</dbReference>
<comment type="subcellular location">
    <subcellularLocation>
        <location evidence="1">Membrane</location>
        <topology evidence="1">Multi-pass membrane protein</topology>
    </subcellularLocation>
</comment>
<geneLocation type="plasmid" evidence="9 10">
    <name>pACIX904</name>
</geneLocation>
<dbReference type="PANTHER" id="PTHR30576:SF10">
    <property type="entry name" value="SLL5057 PROTEIN"/>
    <property type="match status" value="1"/>
</dbReference>
<evidence type="ECO:0000313" key="9">
    <source>
        <dbReference type="EMBL" id="ADW71518.1"/>
    </source>
</evidence>
<dbReference type="KEGG" id="acm:AciX9_4588"/>
<dbReference type="GO" id="GO:0016020">
    <property type="term" value="C:membrane"/>
    <property type="evidence" value="ECO:0007669"/>
    <property type="project" value="UniProtKB-SubCell"/>
</dbReference>
<organism evidence="10">
    <name type="scientific">Granulicella tundricola (strain ATCC BAA-1859 / DSM 23138 / MP5ACTX9)</name>
    <dbReference type="NCBI Taxonomy" id="1198114"/>
    <lineage>
        <taxon>Bacteria</taxon>
        <taxon>Pseudomonadati</taxon>
        <taxon>Acidobacteriota</taxon>
        <taxon>Terriglobia</taxon>
        <taxon>Terriglobales</taxon>
        <taxon>Acidobacteriaceae</taxon>
        <taxon>Granulicella</taxon>
    </lineage>
</organism>
<dbReference type="Pfam" id="PF13727">
    <property type="entry name" value="CoA_binding_3"/>
    <property type="match status" value="1"/>
</dbReference>
<name>E8X7T4_GRATM</name>
<protein>
    <submittedName>
        <fullName evidence="9">Exopolysaccharide biosynthesis polyprenyl glycosylphosphotransferase</fullName>
        <ecNumber evidence="9">2.7.8.6</ecNumber>
    </submittedName>
</protein>
<dbReference type="EMBL" id="CP002484">
    <property type="protein sequence ID" value="ADW71518.1"/>
    <property type="molecule type" value="Genomic_DNA"/>
</dbReference>
<feature type="transmembrane region" description="Helical" evidence="7">
    <location>
        <begin position="83"/>
        <end position="103"/>
    </location>
</feature>
<keyword evidence="6 7" id="KW-0472">Membrane</keyword>
<dbReference type="SUPFAM" id="SSF51735">
    <property type="entry name" value="NAD(P)-binding Rossmann-fold domains"/>
    <property type="match status" value="1"/>
</dbReference>
<feature type="transmembrane region" description="Helical" evidence="7">
    <location>
        <begin position="42"/>
        <end position="63"/>
    </location>
</feature>
<keyword evidence="4 7" id="KW-0812">Transmembrane</keyword>
<dbReference type="RefSeq" id="WP_013573237.1">
    <property type="nucleotide sequence ID" value="NC_015059.1"/>
</dbReference>
<keyword evidence="9" id="KW-0614">Plasmid</keyword>
<dbReference type="HOGENOM" id="CLU_024920_3_4_0"/>
<evidence type="ECO:0000256" key="5">
    <source>
        <dbReference type="ARBA" id="ARBA00022989"/>
    </source>
</evidence>
<feature type="transmembrane region" description="Helical" evidence="7">
    <location>
        <begin position="312"/>
        <end position="333"/>
    </location>
</feature>
<dbReference type="Pfam" id="PF02397">
    <property type="entry name" value="Bac_transf"/>
    <property type="match status" value="1"/>
</dbReference>
<dbReference type="GO" id="GO:0047360">
    <property type="term" value="F:undecaprenyl-phosphate galactose phosphotransferase activity"/>
    <property type="evidence" value="ECO:0007669"/>
    <property type="project" value="UniProtKB-EC"/>
</dbReference>
<evidence type="ECO:0000259" key="8">
    <source>
        <dbReference type="Pfam" id="PF02397"/>
    </source>
</evidence>
<dbReference type="EC" id="2.7.8.6" evidence="9"/>
<evidence type="ECO:0000256" key="1">
    <source>
        <dbReference type="ARBA" id="ARBA00004141"/>
    </source>
</evidence>
<gene>
    <name evidence="9" type="ordered locus">AciX9_4588</name>
</gene>
<dbReference type="AlphaFoldDB" id="E8X7T4"/>